<dbReference type="RefSeq" id="WP_002470067.1">
    <property type="nucleotide sequence ID" value="NZ_CAJUVX010000020.1"/>
</dbReference>
<reference evidence="7" key="1">
    <citation type="journal article" date="2018" name="Infect. Genet. Evol.">
        <title>First description of novel arginine catabolic mobile elements (ACMEs) types IV and V harboring a kdp operon in Staphylococcus epidermidis characterized by whole genome sequencing.</title>
        <authorList>
            <person name="O'Connor A.M."/>
            <person name="McManus B.A."/>
            <person name="Coleman D.C."/>
        </authorList>
    </citation>
    <scope>NUCLEOTIDE SEQUENCE</scope>
    <source>
        <strain evidence="7">PS19PH</strain>
    </source>
</reference>
<keyword evidence="8" id="KW-0002">3D-structure</keyword>
<dbReference type="SMR" id="A0A2R3SZR9"/>
<evidence type="ECO:0000256" key="5">
    <source>
        <dbReference type="ARBA" id="ARBA00023118"/>
    </source>
</evidence>
<evidence type="ECO:0007829" key="8">
    <source>
        <dbReference type="PDB" id="8DO6"/>
    </source>
</evidence>
<dbReference type="GO" id="GO:0003723">
    <property type="term" value="F:RNA binding"/>
    <property type="evidence" value="ECO:0007669"/>
    <property type="project" value="UniProtKB-KW"/>
</dbReference>
<evidence type="ECO:0000256" key="4">
    <source>
        <dbReference type="ARBA" id="ARBA00022884"/>
    </source>
</evidence>
<reference evidence="8" key="2">
    <citation type="journal article" date="2023" name="PLoS ONE">
        <title>The structure of a Type III-A CRISPR-Cas effector complex reveals conserved and idiosyncratic contacts to target RNA and crRNA among Type III-A systems.</title>
        <authorList>
            <person name="Paraan M."/>
            <person name="Nasef M."/>
            <person name="Chou-Zheng L."/>
            <person name="Khweis S.A."/>
            <person name="Schoeffler A.J."/>
            <person name="Hatoum-Aslan A."/>
            <person name="Stagg S.M."/>
            <person name="Dunkle J.A."/>
        </authorList>
    </citation>
    <scope>STRUCTURE BY ELECTRON MICROSCOPY (3.10 ANGSTROMS)</scope>
</reference>
<protein>
    <recommendedName>
        <fullName evidence="3">CRISPR system Cms protein Csm2</fullName>
    </recommendedName>
    <alternativeName>
        <fullName evidence="6">CRISPR type III A-associated protein Csm2</fullName>
    </alternativeName>
</protein>
<evidence type="ECO:0000256" key="3">
    <source>
        <dbReference type="ARBA" id="ARBA00016118"/>
    </source>
</evidence>
<name>A0A2R3SZR9_STAEP</name>
<proteinExistence type="evidence at protein level"/>
<comment type="function">
    <text evidence="1">This subunit may be involved in monitoring complementarity of crRNA and target RNA.</text>
</comment>
<sequence>MILAKTKSGKTIDLTFAHEVVKSNVKNVKDRKGKEKQILFNGLTTSKLRNLMEQVNRLYTIAFNSNEDQLNEEFIDELEYLKIKFYYEAGREKSVDEFLKKTLMFPIIDRVIKKESKKFFLDYCKYFEALVAYAKYYQKED</sequence>
<dbReference type="PDB" id="8DO6">
    <property type="method" value="EM"/>
    <property type="resolution" value="3.10 A"/>
    <property type="chains" value="C/D=1-141"/>
</dbReference>
<comment type="similarity">
    <text evidence="2">Belongs to the CRISPR-associated Csm2 family.</text>
</comment>
<dbReference type="GO" id="GO:0051607">
    <property type="term" value="P:defense response to virus"/>
    <property type="evidence" value="ECO:0007669"/>
    <property type="project" value="UniProtKB-KW"/>
</dbReference>
<keyword evidence="5" id="KW-0051">Antiviral defense</keyword>
<evidence type="ECO:0000313" key="7">
    <source>
        <dbReference type="EMBL" id="AVP80780.1"/>
    </source>
</evidence>
<dbReference type="CDD" id="cd09647">
    <property type="entry name" value="Csm2_III-A"/>
    <property type="match status" value="1"/>
</dbReference>
<dbReference type="AlphaFoldDB" id="A0A2R3SZR9"/>
<evidence type="ECO:0000256" key="2">
    <source>
        <dbReference type="ARBA" id="ARBA00006896"/>
    </source>
</evidence>
<dbReference type="NCBIfam" id="TIGR01870">
    <property type="entry name" value="cas_TM1810_Csm2"/>
    <property type="match status" value="1"/>
</dbReference>
<keyword evidence="4" id="KW-0694">RNA-binding</keyword>
<evidence type="ECO:0000256" key="6">
    <source>
        <dbReference type="ARBA" id="ARBA00031723"/>
    </source>
</evidence>
<accession>A0A2R3SZR9</accession>
<organism evidence="7">
    <name type="scientific">Staphylococcus epidermidis</name>
    <dbReference type="NCBI Taxonomy" id="1282"/>
    <lineage>
        <taxon>Bacteria</taxon>
        <taxon>Bacillati</taxon>
        <taxon>Bacillota</taxon>
        <taxon>Bacilli</taxon>
        <taxon>Bacillales</taxon>
        <taxon>Staphylococcaceae</taxon>
        <taxon>Staphylococcus</taxon>
    </lineage>
</organism>
<dbReference type="InterPro" id="IPR010149">
    <property type="entry name" value="CRISPR-assoc_prot_Csm2_III-A"/>
</dbReference>
<dbReference type="EMBL" id="MG787423">
    <property type="protein sequence ID" value="AVP80780.1"/>
    <property type="molecule type" value="Genomic_DNA"/>
</dbReference>
<dbReference type="Pfam" id="PF03750">
    <property type="entry name" value="Csm2_III-A"/>
    <property type="match status" value="1"/>
</dbReference>
<evidence type="ECO:0000256" key="1">
    <source>
        <dbReference type="ARBA" id="ARBA00003640"/>
    </source>
</evidence>